<dbReference type="EMBL" id="MU151098">
    <property type="protein sequence ID" value="KAF9450763.1"/>
    <property type="molecule type" value="Genomic_DNA"/>
</dbReference>
<keyword evidence="4" id="KW-1185">Reference proteome</keyword>
<feature type="transmembrane region" description="Helical" evidence="2">
    <location>
        <begin position="6"/>
        <end position="27"/>
    </location>
</feature>
<feature type="compositionally biased region" description="Polar residues" evidence="1">
    <location>
        <begin position="187"/>
        <end position="200"/>
    </location>
</feature>
<protein>
    <recommendedName>
        <fullName evidence="5">MARVEL domain-containing protein</fullName>
    </recommendedName>
</protein>
<dbReference type="OrthoDB" id="3227739at2759"/>
<feature type="transmembrane region" description="Helical" evidence="2">
    <location>
        <begin position="47"/>
        <end position="70"/>
    </location>
</feature>
<evidence type="ECO:0000313" key="3">
    <source>
        <dbReference type="EMBL" id="KAF9450763.1"/>
    </source>
</evidence>
<name>A0A9P5XGZ0_9AGAR</name>
<evidence type="ECO:0000313" key="4">
    <source>
        <dbReference type="Proteomes" id="UP000807342"/>
    </source>
</evidence>
<evidence type="ECO:0000256" key="1">
    <source>
        <dbReference type="SAM" id="MobiDB-lite"/>
    </source>
</evidence>
<evidence type="ECO:0008006" key="5">
    <source>
        <dbReference type="Google" id="ProtNLM"/>
    </source>
</evidence>
<feature type="region of interest" description="Disordered" evidence="1">
    <location>
        <begin position="171"/>
        <end position="200"/>
    </location>
</feature>
<feature type="transmembrane region" description="Helical" evidence="2">
    <location>
        <begin position="90"/>
        <end position="110"/>
    </location>
</feature>
<keyword evidence="2" id="KW-0812">Transmembrane</keyword>
<feature type="transmembrane region" description="Helical" evidence="2">
    <location>
        <begin position="131"/>
        <end position="152"/>
    </location>
</feature>
<gene>
    <name evidence="3" type="ORF">P691DRAFT_725465</name>
</gene>
<proteinExistence type="predicted"/>
<keyword evidence="2" id="KW-1133">Transmembrane helix</keyword>
<keyword evidence="2" id="KW-0472">Membrane</keyword>
<evidence type="ECO:0000256" key="2">
    <source>
        <dbReference type="SAM" id="Phobius"/>
    </source>
</evidence>
<reference evidence="3" key="1">
    <citation type="submission" date="2020-11" db="EMBL/GenBank/DDBJ databases">
        <authorList>
            <consortium name="DOE Joint Genome Institute"/>
            <person name="Ahrendt S."/>
            <person name="Riley R."/>
            <person name="Andreopoulos W."/>
            <person name="Labutti K."/>
            <person name="Pangilinan J."/>
            <person name="Ruiz-Duenas F.J."/>
            <person name="Barrasa J.M."/>
            <person name="Sanchez-Garcia M."/>
            <person name="Camarero S."/>
            <person name="Miyauchi S."/>
            <person name="Serrano A."/>
            <person name="Linde D."/>
            <person name="Babiker R."/>
            <person name="Drula E."/>
            <person name="Ayuso-Fernandez I."/>
            <person name="Pacheco R."/>
            <person name="Padilla G."/>
            <person name="Ferreira P."/>
            <person name="Barriuso J."/>
            <person name="Kellner H."/>
            <person name="Castanera R."/>
            <person name="Alfaro M."/>
            <person name="Ramirez L."/>
            <person name="Pisabarro A.G."/>
            <person name="Kuo A."/>
            <person name="Tritt A."/>
            <person name="Lipzen A."/>
            <person name="He G."/>
            <person name="Yan M."/>
            <person name="Ng V."/>
            <person name="Cullen D."/>
            <person name="Martin F."/>
            <person name="Rosso M.-N."/>
            <person name="Henrissat B."/>
            <person name="Hibbett D."/>
            <person name="Martinez A.T."/>
            <person name="Grigoriev I.V."/>
        </authorList>
    </citation>
    <scope>NUCLEOTIDE SEQUENCE</scope>
    <source>
        <strain evidence="3">MF-IS2</strain>
    </source>
</reference>
<dbReference type="Proteomes" id="UP000807342">
    <property type="component" value="Unassembled WGS sequence"/>
</dbReference>
<comment type="caution">
    <text evidence="3">The sequence shown here is derived from an EMBL/GenBank/DDBJ whole genome shotgun (WGS) entry which is preliminary data.</text>
</comment>
<accession>A0A9P5XGZ0</accession>
<dbReference type="AlphaFoldDB" id="A0A9P5XGZ0"/>
<sequence>MSFHPIRTFLYSWFFAFSVILMGLTAYRTRYTKRLDHPDILTTRQHFYTPIVVELLVVGILGTIWSIWMFCALLFRVGRGPLGTYLAEQIGLWVLFVMSLVGAGVVTHEFSNLKWCRAHHKECRILESIKAFSWIFWGWTIFLIFASVLNMIRNNHGLTGPMHGRRDTVGSYPETRTTGNARPVTTAVRTNSRTNSQGNA</sequence>
<organism evidence="3 4">
    <name type="scientific">Macrolepiota fuliginosa MF-IS2</name>
    <dbReference type="NCBI Taxonomy" id="1400762"/>
    <lineage>
        <taxon>Eukaryota</taxon>
        <taxon>Fungi</taxon>
        <taxon>Dikarya</taxon>
        <taxon>Basidiomycota</taxon>
        <taxon>Agaricomycotina</taxon>
        <taxon>Agaricomycetes</taxon>
        <taxon>Agaricomycetidae</taxon>
        <taxon>Agaricales</taxon>
        <taxon>Agaricineae</taxon>
        <taxon>Agaricaceae</taxon>
        <taxon>Macrolepiota</taxon>
    </lineage>
</organism>